<proteinExistence type="predicted"/>
<accession>A0ABM5LPY9</accession>
<protein>
    <recommendedName>
        <fullName evidence="3">YtxH domain-containing protein</fullName>
    </recommendedName>
</protein>
<name>A0ABM5LPY9_THEM3</name>
<dbReference type="RefSeq" id="WP_013150243.1">
    <property type="nucleotide sequence ID" value="NC_014209.1"/>
</dbReference>
<evidence type="ECO:0000313" key="2">
    <source>
        <dbReference type="Proteomes" id="UP000002064"/>
    </source>
</evidence>
<evidence type="ECO:0008006" key="3">
    <source>
        <dbReference type="Google" id="ProtNLM"/>
    </source>
</evidence>
<evidence type="ECO:0000313" key="1">
    <source>
        <dbReference type="EMBL" id="ADH60812.1"/>
    </source>
</evidence>
<dbReference type="Proteomes" id="UP000002064">
    <property type="component" value="Chromosome"/>
</dbReference>
<dbReference type="EMBL" id="CP002032">
    <property type="protein sequence ID" value="ADH60812.1"/>
    <property type="molecule type" value="Genomic_DNA"/>
</dbReference>
<organism evidence="1 2">
    <name type="scientific">Thermoanaerobacter mathranii subsp. mathranii (strain DSM 11426 / CCUG 53645 / CIP 108742 / A3)</name>
    <dbReference type="NCBI Taxonomy" id="583358"/>
    <lineage>
        <taxon>Bacteria</taxon>
        <taxon>Bacillati</taxon>
        <taxon>Bacillota</taxon>
        <taxon>Clostridia</taxon>
        <taxon>Thermoanaerobacterales</taxon>
        <taxon>Thermoanaerobacteraceae</taxon>
        <taxon>Thermoanaerobacter</taxon>
    </lineage>
</organism>
<gene>
    <name evidence="1" type="ordered locus">Tmath_1094</name>
</gene>
<reference evidence="1 2" key="1">
    <citation type="submission" date="2010-05" db="EMBL/GenBank/DDBJ databases">
        <title>Complete sequence of Thermoanaerobacter mathranii subsp. mathranii mathranii str. A3.</title>
        <authorList>
            <consortium name="US DOE Joint Genome Institute"/>
            <person name="Lucas S."/>
            <person name="Copeland A."/>
            <person name="Lapidus A."/>
            <person name="Cheng J.-F."/>
            <person name="Bruce D."/>
            <person name="Goodwin L."/>
            <person name="Pitluck S."/>
            <person name="Held B."/>
            <person name="Detter J.C."/>
            <person name="Han C."/>
            <person name="Tapia R."/>
            <person name="Land M."/>
            <person name="Hauser L."/>
            <person name="Kyrpides N."/>
            <person name="Mikhailova N."/>
            <person name="Zhou J."/>
            <person name="Hemme C."/>
            <person name="Woyke T."/>
        </authorList>
    </citation>
    <scope>NUCLEOTIDE SEQUENCE [LARGE SCALE GENOMIC DNA]</scope>
    <source>
        <strain evidence="1 2">A3</strain>
    </source>
</reference>
<sequence length="53" mass="6345">MNKDKYMKGFLAGLVTAAYIIPKINMKKYRRYKDMIEKSVTKICRTMNKIKIR</sequence>
<keyword evidence="2" id="KW-1185">Reference proteome</keyword>